<organism evidence="3 4">
    <name type="scientific">Drechslerella dactyloides</name>
    <name type="common">Nematode-trapping fungus</name>
    <name type="synonym">Arthrobotrys dactyloides</name>
    <dbReference type="NCBI Taxonomy" id="74499"/>
    <lineage>
        <taxon>Eukaryota</taxon>
        <taxon>Fungi</taxon>
        <taxon>Dikarya</taxon>
        <taxon>Ascomycota</taxon>
        <taxon>Pezizomycotina</taxon>
        <taxon>Orbiliomycetes</taxon>
        <taxon>Orbiliales</taxon>
        <taxon>Orbiliaceae</taxon>
        <taxon>Drechslerella</taxon>
    </lineage>
</organism>
<dbReference type="PANTHER" id="PTHR18640">
    <property type="entry name" value="SOLUTE CARRIER FAMILY 10 MEMBER 7"/>
    <property type="match status" value="1"/>
</dbReference>
<protein>
    <submittedName>
        <fullName evidence="3">Uncharacterized protein</fullName>
    </submittedName>
</protein>
<sequence length="448" mass="49968">MDISAICEPGAGTGASQKHQDIDIGERKYPTDQNDITITDNPPSDTRLRRHTKRAIERILDNWLVIGIVIACLVGYFAPGIAKPHGIIHAEWSIIYGAVAVIFLVSGLSIHTEKLLIHFSNWRLHFTVQGFSFLLIPTIFFCIVLAVATYGNSAVFDRQILAGMIVTGCIPTTLSSNIIMTRLSGGDEAAALVSVTVGNLLGPFITPILITDVFWPTFDRTFDIVRPASDIRELGNLYRDVFKQIGLTVLLPLALGQIIQGYCGFEGTFKWVKKLFLNRVSTFCLTLLVWTAFSSCFATGSLQKMPKEFLIMVIFVNIGLYIFFTSLCVLVCHARIPYPGFRFKDCSFYIGHLEKLDRQIFIAICFCAPAKTTGLGLPIVTSMWTRYPEETKAKVQIPVILYTIEQIFVAQALVWWFSRRGRKPQQPGSQEVGVTQAELEPARGELET</sequence>
<keyword evidence="4" id="KW-1185">Reference proteome</keyword>
<reference evidence="3" key="1">
    <citation type="submission" date="2023-01" db="EMBL/GenBank/DDBJ databases">
        <title>The chitinases involved in constricting ring structure development in the nematode-trapping fungus Drechslerella dactyloides.</title>
        <authorList>
            <person name="Wang R."/>
            <person name="Zhang L."/>
            <person name="Tang P."/>
            <person name="Li S."/>
            <person name="Liang L."/>
        </authorList>
    </citation>
    <scope>NUCLEOTIDE SEQUENCE</scope>
    <source>
        <strain evidence="3">YMF1.00031</strain>
    </source>
</reference>
<gene>
    <name evidence="3" type="ORF">Dda_9072</name>
</gene>
<dbReference type="AlphaFoldDB" id="A0AAD6NFJ8"/>
<keyword evidence="2" id="KW-0812">Transmembrane</keyword>
<feature type="transmembrane region" description="Helical" evidence="2">
    <location>
        <begin position="280"/>
        <end position="303"/>
    </location>
</feature>
<name>A0AAD6NFJ8_DREDA</name>
<feature type="region of interest" description="Disordered" evidence="1">
    <location>
        <begin position="423"/>
        <end position="448"/>
    </location>
</feature>
<feature type="transmembrane region" description="Helical" evidence="2">
    <location>
        <begin position="360"/>
        <end position="379"/>
    </location>
</feature>
<keyword evidence="2" id="KW-1133">Transmembrane helix</keyword>
<dbReference type="InterPro" id="IPR016833">
    <property type="entry name" value="Put_Na-Bile_cotransptr"/>
</dbReference>
<feature type="transmembrane region" description="Helical" evidence="2">
    <location>
        <begin position="160"/>
        <end position="179"/>
    </location>
</feature>
<evidence type="ECO:0000313" key="3">
    <source>
        <dbReference type="EMBL" id="KAJ6256237.1"/>
    </source>
</evidence>
<dbReference type="Proteomes" id="UP001221413">
    <property type="component" value="Unassembled WGS sequence"/>
</dbReference>
<dbReference type="GO" id="GO:0005886">
    <property type="term" value="C:plasma membrane"/>
    <property type="evidence" value="ECO:0007669"/>
    <property type="project" value="TreeGrafter"/>
</dbReference>
<dbReference type="Gene3D" id="1.20.1530.20">
    <property type="match status" value="1"/>
</dbReference>
<feature type="transmembrane region" description="Helical" evidence="2">
    <location>
        <begin position="309"/>
        <end position="332"/>
    </location>
</feature>
<dbReference type="PANTHER" id="PTHR18640:SF5">
    <property type="entry name" value="SODIUM_BILE ACID COTRANSPORTER 7"/>
    <property type="match status" value="1"/>
</dbReference>
<proteinExistence type="predicted"/>
<evidence type="ECO:0000256" key="2">
    <source>
        <dbReference type="SAM" id="Phobius"/>
    </source>
</evidence>
<evidence type="ECO:0000313" key="4">
    <source>
        <dbReference type="Proteomes" id="UP001221413"/>
    </source>
</evidence>
<feature type="transmembrane region" description="Helical" evidence="2">
    <location>
        <begin position="191"/>
        <end position="210"/>
    </location>
</feature>
<feature type="transmembrane region" description="Helical" evidence="2">
    <location>
        <begin position="399"/>
        <end position="417"/>
    </location>
</feature>
<comment type="caution">
    <text evidence="3">The sequence shown here is derived from an EMBL/GenBank/DDBJ whole genome shotgun (WGS) entry which is preliminary data.</text>
</comment>
<dbReference type="Pfam" id="PF13593">
    <property type="entry name" value="SBF_like"/>
    <property type="match status" value="1"/>
</dbReference>
<keyword evidence="2" id="KW-0472">Membrane</keyword>
<feature type="transmembrane region" description="Helical" evidence="2">
    <location>
        <begin position="124"/>
        <end position="148"/>
    </location>
</feature>
<feature type="transmembrane region" description="Helical" evidence="2">
    <location>
        <begin position="241"/>
        <end position="259"/>
    </location>
</feature>
<dbReference type="InterPro" id="IPR038770">
    <property type="entry name" value="Na+/solute_symporter_sf"/>
</dbReference>
<evidence type="ECO:0000256" key="1">
    <source>
        <dbReference type="SAM" id="MobiDB-lite"/>
    </source>
</evidence>
<dbReference type="EMBL" id="JAQGDS010000014">
    <property type="protein sequence ID" value="KAJ6256237.1"/>
    <property type="molecule type" value="Genomic_DNA"/>
</dbReference>
<accession>A0AAD6NFJ8</accession>
<feature type="transmembrane region" description="Helical" evidence="2">
    <location>
        <begin position="94"/>
        <end position="112"/>
    </location>
</feature>
<feature type="transmembrane region" description="Helical" evidence="2">
    <location>
        <begin position="59"/>
        <end position="82"/>
    </location>
</feature>